<feature type="signal peptide" evidence="1">
    <location>
        <begin position="1"/>
        <end position="22"/>
    </location>
</feature>
<gene>
    <name evidence="2" type="ORF">HU200_015785</name>
</gene>
<organism evidence="2 3">
    <name type="scientific">Digitaria exilis</name>
    <dbReference type="NCBI Taxonomy" id="1010633"/>
    <lineage>
        <taxon>Eukaryota</taxon>
        <taxon>Viridiplantae</taxon>
        <taxon>Streptophyta</taxon>
        <taxon>Embryophyta</taxon>
        <taxon>Tracheophyta</taxon>
        <taxon>Spermatophyta</taxon>
        <taxon>Magnoliopsida</taxon>
        <taxon>Liliopsida</taxon>
        <taxon>Poales</taxon>
        <taxon>Poaceae</taxon>
        <taxon>PACMAD clade</taxon>
        <taxon>Panicoideae</taxon>
        <taxon>Panicodae</taxon>
        <taxon>Paniceae</taxon>
        <taxon>Anthephorinae</taxon>
        <taxon>Digitaria</taxon>
    </lineage>
</organism>
<evidence type="ECO:0000313" key="2">
    <source>
        <dbReference type="EMBL" id="KAF8731842.1"/>
    </source>
</evidence>
<evidence type="ECO:0000256" key="1">
    <source>
        <dbReference type="SAM" id="SignalP"/>
    </source>
</evidence>
<reference evidence="2" key="1">
    <citation type="submission" date="2020-07" db="EMBL/GenBank/DDBJ databases">
        <title>Genome sequence and genetic diversity analysis of an under-domesticated orphan crop, white fonio (Digitaria exilis).</title>
        <authorList>
            <person name="Bennetzen J.L."/>
            <person name="Chen S."/>
            <person name="Ma X."/>
            <person name="Wang X."/>
            <person name="Yssel A.E.J."/>
            <person name="Chaluvadi S.R."/>
            <person name="Johnson M."/>
            <person name="Gangashetty P."/>
            <person name="Hamidou F."/>
            <person name="Sanogo M.D."/>
            <person name="Zwaenepoel A."/>
            <person name="Wallace J."/>
            <person name="Van De Peer Y."/>
            <person name="Van Deynze A."/>
        </authorList>
    </citation>
    <scope>NUCLEOTIDE SEQUENCE</scope>
    <source>
        <tissue evidence="2">Leaves</tissue>
    </source>
</reference>
<proteinExistence type="predicted"/>
<evidence type="ECO:0000313" key="3">
    <source>
        <dbReference type="Proteomes" id="UP000636709"/>
    </source>
</evidence>
<sequence length="43" mass="4352">MASKSMATPAFLLLLAMVPMLGSAPAASQGLCPTSFNTLVLQA</sequence>
<name>A0A835F8C3_9POAL</name>
<comment type="caution">
    <text evidence="2">The sequence shown here is derived from an EMBL/GenBank/DDBJ whole genome shotgun (WGS) entry which is preliminary data.</text>
</comment>
<keyword evidence="1" id="KW-0732">Signal</keyword>
<accession>A0A835F8C3</accession>
<dbReference type="Proteomes" id="UP000636709">
    <property type="component" value="Unassembled WGS sequence"/>
</dbReference>
<dbReference type="EMBL" id="JACEFO010001605">
    <property type="protein sequence ID" value="KAF8731842.1"/>
    <property type="molecule type" value="Genomic_DNA"/>
</dbReference>
<feature type="chain" id="PRO_5032832794" evidence="1">
    <location>
        <begin position="23"/>
        <end position="43"/>
    </location>
</feature>
<protein>
    <submittedName>
        <fullName evidence="2">Uncharacterized protein</fullName>
    </submittedName>
</protein>
<keyword evidence="3" id="KW-1185">Reference proteome</keyword>
<dbReference type="AlphaFoldDB" id="A0A835F8C3"/>